<keyword evidence="2" id="KW-1185">Reference proteome</keyword>
<name>A0A8T0R3U2_PANVG</name>
<dbReference type="AlphaFoldDB" id="A0A8T0R3U2"/>
<gene>
    <name evidence="1" type="ORF">PVAP13_6NG270424</name>
</gene>
<protein>
    <submittedName>
        <fullName evidence="1">Uncharacterized protein</fullName>
    </submittedName>
</protein>
<accession>A0A8T0R3U2</accession>
<dbReference type="EMBL" id="CM029048">
    <property type="protein sequence ID" value="KAG2579749.1"/>
    <property type="molecule type" value="Genomic_DNA"/>
</dbReference>
<dbReference type="Proteomes" id="UP000823388">
    <property type="component" value="Chromosome 6N"/>
</dbReference>
<proteinExistence type="predicted"/>
<evidence type="ECO:0000313" key="2">
    <source>
        <dbReference type="Proteomes" id="UP000823388"/>
    </source>
</evidence>
<evidence type="ECO:0000313" key="1">
    <source>
        <dbReference type="EMBL" id="KAG2579749.1"/>
    </source>
</evidence>
<comment type="caution">
    <text evidence="1">The sequence shown here is derived from an EMBL/GenBank/DDBJ whole genome shotgun (WGS) entry which is preliminary data.</text>
</comment>
<organism evidence="1 2">
    <name type="scientific">Panicum virgatum</name>
    <name type="common">Blackwell switchgrass</name>
    <dbReference type="NCBI Taxonomy" id="38727"/>
    <lineage>
        <taxon>Eukaryota</taxon>
        <taxon>Viridiplantae</taxon>
        <taxon>Streptophyta</taxon>
        <taxon>Embryophyta</taxon>
        <taxon>Tracheophyta</taxon>
        <taxon>Spermatophyta</taxon>
        <taxon>Magnoliopsida</taxon>
        <taxon>Liliopsida</taxon>
        <taxon>Poales</taxon>
        <taxon>Poaceae</taxon>
        <taxon>PACMAD clade</taxon>
        <taxon>Panicoideae</taxon>
        <taxon>Panicodae</taxon>
        <taxon>Paniceae</taxon>
        <taxon>Panicinae</taxon>
        <taxon>Panicum</taxon>
        <taxon>Panicum sect. Hiantes</taxon>
    </lineage>
</organism>
<reference evidence="1" key="1">
    <citation type="submission" date="2020-05" db="EMBL/GenBank/DDBJ databases">
        <title>WGS assembly of Panicum virgatum.</title>
        <authorList>
            <person name="Lovell J.T."/>
            <person name="Jenkins J."/>
            <person name="Shu S."/>
            <person name="Juenger T.E."/>
            <person name="Schmutz J."/>
        </authorList>
    </citation>
    <scope>NUCLEOTIDE SEQUENCE</scope>
    <source>
        <strain evidence="1">AP13</strain>
    </source>
</reference>
<sequence>MCLQLGGLIMYKIRWSHSCYCLRITKQRDQEFAIYTENYNNILNLFLLLPSVPFLHEVTGLASCATFKIQIDGPVVAKTKKDMNQLDHAFQTLCLIGSTTSQFS</sequence>